<accession>A0A7S0QXM8</accession>
<evidence type="ECO:0000256" key="4">
    <source>
        <dbReference type="ARBA" id="ARBA00022963"/>
    </source>
</evidence>
<dbReference type="PANTHER" id="PTHR12370">
    <property type="entry name" value="PHOSPHOLIPASE B-RELATED"/>
    <property type="match status" value="1"/>
</dbReference>
<organism evidence="8">
    <name type="scientific">Pyramimonas obovata</name>
    <dbReference type="NCBI Taxonomy" id="1411642"/>
    <lineage>
        <taxon>Eukaryota</taxon>
        <taxon>Viridiplantae</taxon>
        <taxon>Chlorophyta</taxon>
        <taxon>Pyramimonadophyceae</taxon>
        <taxon>Pyramimonadales</taxon>
        <taxon>Pyramimonadaceae</taxon>
        <taxon>Pyramimonas</taxon>
        <taxon>Pyramimonas incertae sedis</taxon>
    </lineage>
</organism>
<keyword evidence="5 7" id="KW-0443">Lipid metabolism</keyword>
<dbReference type="InterPro" id="IPR007000">
    <property type="entry name" value="PLipase_B-like"/>
</dbReference>
<evidence type="ECO:0000256" key="3">
    <source>
        <dbReference type="ARBA" id="ARBA00022801"/>
    </source>
</evidence>
<evidence type="ECO:0000256" key="7">
    <source>
        <dbReference type="RuleBase" id="RU364138"/>
    </source>
</evidence>
<dbReference type="AlphaFoldDB" id="A0A7S0QXM8"/>
<sequence length="613" mass="67589">MARLSSCLTIGRSTSLLAVVLVFLLDTPASYARFFGAAPLRGSDKFDGKQVDVAKATVFLRNSSTVKGGEAGWDIVDGILDFEGLAVGSFQDLSNTTGWGRLYLSATPEAAEHGHYALGLLEGYLTCRYLSIFMKNYHEDMFPSGKPNKQLLEFVRENDEWVRAKAAEKRQEDEYWQAVQGVLDQFDGMLEGVARGCPDLVHSGAVSYERLLLLNLNGDLFDLKEKFPEPKGSLGAEVDDAASEAAVNRRGEPRPAHCSALIKLAPDFSDVYAAHTTWDTYANAAPRIYKDIVVGVRRGGAEGTWEESRAVFSSSPGFISSIDDFYTVSGTANLTVIETSNNVYNKSLYERVTAQSVPCYMRAVVANRLATDGSEWAKVFGRHHSGTYNDQWMVLDLNRFTPGSPPEAGLLTVLEEVPGYVHSADMTETLAAELYWGSYNCPYFKEVRALSGYDEMEAKHGSAYSHSECPRAQLFKELQASAVSVEGMQAVISWNDFQHNSISGDSPTRAIAARGDLWGSAQNTRNLTSRRTASGGIDGKVSSYTSFMAGQVAYARAGPTHSKQPVFCWEADDPQIDKTPHWSHPACFPYRFEEMRRADEWGRKSTLLLIAEQ</sequence>
<dbReference type="EC" id="3.1.1.-" evidence="7"/>
<protein>
    <recommendedName>
        <fullName evidence="7">Phospholipase B-like</fullName>
        <ecNumber evidence="7">3.1.1.-</ecNumber>
    </recommendedName>
</protein>
<evidence type="ECO:0000313" key="8">
    <source>
        <dbReference type="EMBL" id="CAD8659132.1"/>
    </source>
</evidence>
<feature type="chain" id="PRO_5031609123" description="Phospholipase B-like" evidence="7">
    <location>
        <begin position="33"/>
        <end position="613"/>
    </location>
</feature>
<keyword evidence="2 7" id="KW-0732">Signal</keyword>
<dbReference type="PANTHER" id="PTHR12370:SF3">
    <property type="entry name" value="PHOSPHOLIPASE B-LIKE 2-RELATED"/>
    <property type="match status" value="1"/>
</dbReference>
<dbReference type="Pfam" id="PF04916">
    <property type="entry name" value="Phospholip_B"/>
    <property type="match status" value="1"/>
</dbReference>
<evidence type="ECO:0000256" key="1">
    <source>
        <dbReference type="ARBA" id="ARBA00007835"/>
    </source>
</evidence>
<comment type="function">
    <text evidence="7">Putative phospholipase.</text>
</comment>
<evidence type="ECO:0000256" key="5">
    <source>
        <dbReference type="ARBA" id="ARBA00023098"/>
    </source>
</evidence>
<gene>
    <name evidence="8" type="ORF">POBO1169_LOCUS5725</name>
</gene>
<reference evidence="8" key="1">
    <citation type="submission" date="2021-01" db="EMBL/GenBank/DDBJ databases">
        <authorList>
            <person name="Corre E."/>
            <person name="Pelletier E."/>
            <person name="Niang G."/>
            <person name="Scheremetjew M."/>
            <person name="Finn R."/>
            <person name="Kale V."/>
            <person name="Holt S."/>
            <person name="Cochrane G."/>
            <person name="Meng A."/>
            <person name="Brown T."/>
            <person name="Cohen L."/>
        </authorList>
    </citation>
    <scope>NUCLEOTIDE SEQUENCE</scope>
    <source>
        <strain evidence="8">CCMP722</strain>
    </source>
</reference>
<dbReference type="EMBL" id="HBFA01010966">
    <property type="protein sequence ID" value="CAD8659132.1"/>
    <property type="molecule type" value="Transcribed_RNA"/>
</dbReference>
<feature type="signal peptide" evidence="7">
    <location>
        <begin position="1"/>
        <end position="32"/>
    </location>
</feature>
<proteinExistence type="inferred from homology"/>
<name>A0A7S0QXM8_9CHLO</name>
<evidence type="ECO:0000256" key="2">
    <source>
        <dbReference type="ARBA" id="ARBA00022729"/>
    </source>
</evidence>
<evidence type="ECO:0000256" key="6">
    <source>
        <dbReference type="ARBA" id="ARBA00023180"/>
    </source>
</evidence>
<comment type="similarity">
    <text evidence="1 7">Belongs to the phospholipase B-like family.</text>
</comment>
<dbReference type="GO" id="GO:0004620">
    <property type="term" value="F:phospholipase activity"/>
    <property type="evidence" value="ECO:0007669"/>
    <property type="project" value="InterPro"/>
</dbReference>
<dbReference type="Gene3D" id="3.60.60.30">
    <property type="match status" value="1"/>
</dbReference>
<dbReference type="GO" id="GO:0005576">
    <property type="term" value="C:extracellular region"/>
    <property type="evidence" value="ECO:0007669"/>
    <property type="project" value="TreeGrafter"/>
</dbReference>
<keyword evidence="6" id="KW-0325">Glycoprotein</keyword>
<keyword evidence="3 7" id="KW-0378">Hydrolase</keyword>
<dbReference type="GO" id="GO:0009395">
    <property type="term" value="P:phospholipid catabolic process"/>
    <property type="evidence" value="ECO:0007669"/>
    <property type="project" value="TreeGrafter"/>
</dbReference>
<keyword evidence="4 7" id="KW-0442">Lipid degradation</keyword>